<dbReference type="PANTHER" id="PTHR38602">
    <property type="entry name" value="INNER MEMBRANE PROTEIN-RELATED"/>
    <property type="match status" value="1"/>
</dbReference>
<comment type="caution">
    <text evidence="2">The sequence shown here is derived from an EMBL/GenBank/DDBJ whole genome shotgun (WGS) entry which is preliminary data.</text>
</comment>
<proteinExistence type="predicted"/>
<dbReference type="Proteomes" id="UP000005019">
    <property type="component" value="Unassembled WGS sequence"/>
</dbReference>
<dbReference type="eggNOG" id="COG3242">
    <property type="taxonomic scope" value="Bacteria"/>
</dbReference>
<evidence type="ECO:0000313" key="2">
    <source>
        <dbReference type="EMBL" id="EGK72930.1"/>
    </source>
</evidence>
<keyword evidence="1" id="KW-1133">Transmembrane helix</keyword>
<dbReference type="InterPro" id="IPR019201">
    <property type="entry name" value="DUF2065"/>
</dbReference>
<keyword evidence="1" id="KW-0472">Membrane</keyword>
<organism evidence="2 3">
    <name type="scientific">Methyloversatilis universalis (strain ATCC BAA-1314 / DSM 25237 / JCM 13912 / CCUG 52030 / FAM5)</name>
    <dbReference type="NCBI Taxonomy" id="1000565"/>
    <lineage>
        <taxon>Bacteria</taxon>
        <taxon>Pseudomonadati</taxon>
        <taxon>Pseudomonadota</taxon>
        <taxon>Betaproteobacteria</taxon>
        <taxon>Nitrosomonadales</taxon>
        <taxon>Sterolibacteriaceae</taxon>
        <taxon>Methyloversatilis</taxon>
    </lineage>
</organism>
<name>F5R8W3_METUF</name>
<gene>
    <name evidence="2" type="ORF">METUNv1_00764</name>
</gene>
<dbReference type="PANTHER" id="PTHR38602:SF1">
    <property type="entry name" value="INNER MEMBRANE PROTEIN"/>
    <property type="match status" value="1"/>
</dbReference>
<keyword evidence="1" id="KW-0812">Transmembrane</keyword>
<dbReference type="Pfam" id="PF09838">
    <property type="entry name" value="DUF2065"/>
    <property type="match status" value="1"/>
</dbReference>
<evidence type="ECO:0000256" key="1">
    <source>
        <dbReference type="SAM" id="Phobius"/>
    </source>
</evidence>
<dbReference type="OrthoDB" id="9182237at2"/>
<evidence type="ECO:0008006" key="4">
    <source>
        <dbReference type="Google" id="ProtNLM"/>
    </source>
</evidence>
<feature type="transmembrane region" description="Helical" evidence="1">
    <location>
        <begin position="44"/>
        <end position="60"/>
    </location>
</feature>
<keyword evidence="3" id="KW-1185">Reference proteome</keyword>
<protein>
    <recommendedName>
        <fullName evidence="4">DUF2065 domain-containing protein</fullName>
    </recommendedName>
</protein>
<accession>F5R8W3</accession>
<dbReference type="STRING" id="1000565.METUNv1_00764"/>
<reference evidence="2 3" key="1">
    <citation type="journal article" date="2011" name="J. Bacteriol.">
        <title>Genome sequence of Methyloversatilis universalis FAM5T, a methylotrophic representative of the order Rhodocyclales.</title>
        <authorList>
            <person name="Kittichotirat W."/>
            <person name="Good N.M."/>
            <person name="Hall R."/>
            <person name="Bringel F."/>
            <person name="Lajus A."/>
            <person name="Medigue C."/>
            <person name="Smalley N.E."/>
            <person name="Beck D."/>
            <person name="Bumgarner R."/>
            <person name="Vuilleumier S."/>
            <person name="Kalyuzhnaya M.G."/>
        </authorList>
    </citation>
    <scope>NUCLEOTIDE SEQUENCE [LARGE SCALE GENOMIC DNA]</scope>
    <source>
        <strain evidence="3">ATCC BAA-1314 / JCM 13912 / FAM5</strain>
    </source>
</reference>
<sequence length="61" mass="6743">MESILLVAVGLMLVIEGVLPFVAPRLWRDTFRRATELADGQLRFVGLTSMIIGIALIALFK</sequence>
<evidence type="ECO:0000313" key="3">
    <source>
        <dbReference type="Proteomes" id="UP000005019"/>
    </source>
</evidence>
<dbReference type="RefSeq" id="WP_008058985.1">
    <property type="nucleotide sequence ID" value="NZ_AFHG01000030.1"/>
</dbReference>
<dbReference type="AlphaFoldDB" id="F5R8W3"/>
<dbReference type="EMBL" id="AFHG01000030">
    <property type="protein sequence ID" value="EGK72930.1"/>
    <property type="molecule type" value="Genomic_DNA"/>
</dbReference>